<organism evidence="1 2">
    <name type="scientific">Sphagnurus paluster</name>
    <dbReference type="NCBI Taxonomy" id="117069"/>
    <lineage>
        <taxon>Eukaryota</taxon>
        <taxon>Fungi</taxon>
        <taxon>Dikarya</taxon>
        <taxon>Basidiomycota</taxon>
        <taxon>Agaricomycotina</taxon>
        <taxon>Agaricomycetes</taxon>
        <taxon>Agaricomycetidae</taxon>
        <taxon>Agaricales</taxon>
        <taxon>Tricholomatineae</taxon>
        <taxon>Lyophyllaceae</taxon>
        <taxon>Sphagnurus</taxon>
    </lineage>
</organism>
<dbReference type="EMBL" id="JABCKI010000036">
    <property type="protein sequence ID" value="KAG5653733.1"/>
    <property type="molecule type" value="Genomic_DNA"/>
</dbReference>
<reference evidence="1" key="1">
    <citation type="submission" date="2021-02" db="EMBL/GenBank/DDBJ databases">
        <authorList>
            <person name="Nieuwenhuis M."/>
            <person name="Van De Peppel L.J.J."/>
        </authorList>
    </citation>
    <scope>NUCLEOTIDE SEQUENCE</scope>
    <source>
        <strain evidence="1">D49</strain>
    </source>
</reference>
<evidence type="ECO:0000313" key="1">
    <source>
        <dbReference type="EMBL" id="KAG5653733.1"/>
    </source>
</evidence>
<proteinExistence type="predicted"/>
<accession>A0A9P7GSG6</accession>
<dbReference type="Proteomes" id="UP000717328">
    <property type="component" value="Unassembled WGS sequence"/>
</dbReference>
<protein>
    <submittedName>
        <fullName evidence="1">Uncharacterized protein</fullName>
    </submittedName>
</protein>
<dbReference type="AlphaFoldDB" id="A0A9P7GSG6"/>
<dbReference type="OrthoDB" id="3045885at2759"/>
<sequence>MTTQLNQLNIPAMDSFTDISAYTSVETATPTNAENGGNGSTNYCVVFAKEDLPTDAENGGNGSTNYCVVA</sequence>
<keyword evidence="2" id="KW-1185">Reference proteome</keyword>
<comment type="caution">
    <text evidence="1">The sequence shown here is derived from an EMBL/GenBank/DDBJ whole genome shotgun (WGS) entry which is preliminary data.</text>
</comment>
<gene>
    <name evidence="1" type="ORF">H0H81_010990</name>
</gene>
<evidence type="ECO:0000313" key="2">
    <source>
        <dbReference type="Proteomes" id="UP000717328"/>
    </source>
</evidence>
<name>A0A9P7GSG6_9AGAR</name>
<reference evidence="1" key="2">
    <citation type="submission" date="2021-10" db="EMBL/GenBank/DDBJ databases">
        <title>Phylogenomics reveals ancestral predisposition of the termite-cultivated fungus Termitomyces towards a domesticated lifestyle.</title>
        <authorList>
            <person name="Auxier B."/>
            <person name="Grum-Grzhimaylo A."/>
            <person name="Cardenas M.E."/>
            <person name="Lodge J.D."/>
            <person name="Laessoe T."/>
            <person name="Pedersen O."/>
            <person name="Smith M.E."/>
            <person name="Kuyper T.W."/>
            <person name="Franco-Molano E.A."/>
            <person name="Baroni T.J."/>
            <person name="Aanen D.K."/>
        </authorList>
    </citation>
    <scope>NUCLEOTIDE SEQUENCE</scope>
    <source>
        <strain evidence="1">D49</strain>
    </source>
</reference>